<dbReference type="AlphaFoldDB" id="A0A2M9ZUL5"/>
<gene>
    <name evidence="2" type="ORF">CH365_16920</name>
</gene>
<keyword evidence="3" id="KW-1185">Reference proteome</keyword>
<dbReference type="Proteomes" id="UP000231843">
    <property type="component" value="Unassembled WGS sequence"/>
</dbReference>
<name>A0A2M9ZUL5_9LEPT</name>
<dbReference type="EMBL" id="NPEA01000010">
    <property type="protein sequence ID" value="PJZ75694.1"/>
    <property type="molecule type" value="Genomic_DNA"/>
</dbReference>
<proteinExistence type="predicted"/>
<keyword evidence="1" id="KW-0472">Membrane</keyword>
<protein>
    <recommendedName>
        <fullName evidence="4">DUF1574 domain-containing protein</fullName>
    </recommendedName>
</protein>
<comment type="caution">
    <text evidence="2">The sequence shown here is derived from an EMBL/GenBank/DDBJ whole genome shotgun (WGS) entry which is preliminary data.</text>
</comment>
<feature type="transmembrane region" description="Helical" evidence="1">
    <location>
        <begin position="21"/>
        <end position="38"/>
    </location>
</feature>
<dbReference type="Pfam" id="PF07611">
    <property type="entry name" value="DUF1574"/>
    <property type="match status" value="1"/>
</dbReference>
<evidence type="ECO:0008006" key="4">
    <source>
        <dbReference type="Google" id="ProtNLM"/>
    </source>
</evidence>
<dbReference type="OrthoDB" id="317932at2"/>
<sequence>MGLYIWIVNFNKLAKKRENRKFIAFLIPILALSAYLIVDKVFLIEPLRDKLAAYLPYDGGFSALIHNEDIVELNYINSKNVFLAIGTSRSVAFNGYPNVGYTRKDPFLTPQIADKMKNWEAVSIAMAGASMRLIYARLLQTLEKGWAPDFAIVEISMMSFSKNRKYKEFLKQNVIPVDFAIKHHKEFGLKAVWDILYPKMFLSYKYQFSPKNFLRLLQGEDRDWESMIVGLTDGNASYAVSKKDRKNLELGNFKDYNTLTLGTGAVYKELFEGSLAILKQEHSGNGVYVVDSEELEYLEKTIELLKAKKIPTVYWRPRVHPILNDYERMEDNWVEFNTKVLDTIRRSGAHYVDANEFPMKCDYFQDVGHLSRRCYTELSSFLLPVR</sequence>
<evidence type="ECO:0000256" key="1">
    <source>
        <dbReference type="SAM" id="Phobius"/>
    </source>
</evidence>
<dbReference type="InterPro" id="IPR011468">
    <property type="entry name" value="DUF1574"/>
</dbReference>
<keyword evidence="1" id="KW-1133">Transmembrane helix</keyword>
<organism evidence="2 3">
    <name type="scientific">Leptospira neocaledonica</name>
    <dbReference type="NCBI Taxonomy" id="2023192"/>
    <lineage>
        <taxon>Bacteria</taxon>
        <taxon>Pseudomonadati</taxon>
        <taxon>Spirochaetota</taxon>
        <taxon>Spirochaetia</taxon>
        <taxon>Leptospirales</taxon>
        <taxon>Leptospiraceae</taxon>
        <taxon>Leptospira</taxon>
    </lineage>
</organism>
<evidence type="ECO:0000313" key="3">
    <source>
        <dbReference type="Proteomes" id="UP000231843"/>
    </source>
</evidence>
<reference evidence="2 3" key="1">
    <citation type="submission" date="2017-07" db="EMBL/GenBank/DDBJ databases">
        <title>Leptospira spp. isolated from tropical soils.</title>
        <authorList>
            <person name="Thibeaux R."/>
            <person name="Iraola G."/>
            <person name="Ferres I."/>
            <person name="Bierque E."/>
            <person name="Girault D."/>
            <person name="Soupe-Gilbert M.-E."/>
            <person name="Picardeau M."/>
            <person name="Goarant C."/>
        </authorList>
    </citation>
    <scope>NUCLEOTIDE SEQUENCE [LARGE SCALE GENOMIC DNA]</scope>
    <source>
        <strain evidence="2 3">ES4-C-A1</strain>
    </source>
</reference>
<evidence type="ECO:0000313" key="2">
    <source>
        <dbReference type="EMBL" id="PJZ75694.1"/>
    </source>
</evidence>
<keyword evidence="1" id="KW-0812">Transmembrane</keyword>
<accession>A0A2M9ZUL5</accession>